<comment type="caution">
    <text evidence="3">The sequence shown here is derived from an EMBL/GenBank/DDBJ whole genome shotgun (WGS) entry which is preliminary data.</text>
</comment>
<dbReference type="PANTHER" id="PTHR36251:SF2">
    <property type="entry name" value="GIFSY-2 PROPHAGE HOST SPECIFICITY PROTEIN J, PHAGE LAMBDA"/>
    <property type="match status" value="1"/>
</dbReference>
<dbReference type="InterPro" id="IPR053171">
    <property type="entry name" value="Viral_Tip_Attach_Protein"/>
</dbReference>
<feature type="domain" description="Tip attachment protein J second Ig-like" evidence="2">
    <location>
        <begin position="5"/>
        <end position="67"/>
    </location>
</feature>
<dbReference type="Pfam" id="PF09327">
    <property type="entry name" value="Phage_Tail_Tip"/>
    <property type="match status" value="1"/>
</dbReference>
<feature type="non-terminal residue" evidence="3">
    <location>
        <position position="212"/>
    </location>
</feature>
<dbReference type="InterPro" id="IPR057587">
    <property type="entry name" value="GpJ_Ig_second"/>
</dbReference>
<evidence type="ECO:0000259" key="2">
    <source>
        <dbReference type="Pfam" id="PF24489"/>
    </source>
</evidence>
<dbReference type="InterPro" id="IPR015406">
    <property type="entry name" value="GpJ_CSF"/>
</dbReference>
<reference evidence="3" key="1">
    <citation type="submission" date="2020-02" db="EMBL/GenBank/DDBJ databases">
        <title>Draft Genome Sequences of Tetracycline- Resistances Shiga Toxin Producing Escherichia coli Food and Clinical Sources.</title>
        <authorList>
            <person name="Alotaibi K."/>
            <person name="Khan A."/>
        </authorList>
    </citation>
    <scope>NUCLEOTIDE SEQUENCE</scope>
    <source>
        <strain evidence="3">EC16</strain>
    </source>
</reference>
<dbReference type="PANTHER" id="PTHR36251">
    <property type="entry name" value="FELS-1 PROPHAGE HOST SPECIFICITY PROTEIN-RELATED"/>
    <property type="match status" value="1"/>
</dbReference>
<name>A0A6D0Y8X3_ECOLX</name>
<dbReference type="EMBL" id="JAAGRX010000206">
    <property type="protein sequence ID" value="NDY89518.1"/>
    <property type="molecule type" value="Genomic_DNA"/>
</dbReference>
<sequence length="212" mass="23325">MIKSATPSQVETSARYLGTGSQWSVSGPHIKPGKDFWFYVRSVNLVGKSAFVEASGRASNDAEGYLGLFREKIGKLHLAQGLWELIDNSQLADEMAEMKTSITETRNEITQTVSKTLEDQSATIQQIQRVQKDTNDDLAALYMLKVQKTKNGIPYVAGIGAGIEDTDGQPLSNILLLADRIAMINPEDGNTTPLFVAQGNQLFMNDVFLKRL</sequence>
<protein>
    <submittedName>
        <fullName evidence="3">DUF1983 domain-containing protein</fullName>
    </submittedName>
</protein>
<organism evidence="3">
    <name type="scientific">Escherichia coli</name>
    <dbReference type="NCBI Taxonomy" id="562"/>
    <lineage>
        <taxon>Bacteria</taxon>
        <taxon>Pseudomonadati</taxon>
        <taxon>Pseudomonadota</taxon>
        <taxon>Gammaproteobacteria</taxon>
        <taxon>Enterobacterales</taxon>
        <taxon>Enterobacteriaceae</taxon>
        <taxon>Escherichia</taxon>
    </lineage>
</organism>
<feature type="domain" description="Tip attachment protein J central straight fiber" evidence="1">
    <location>
        <begin position="124"/>
        <end position="210"/>
    </location>
</feature>
<dbReference type="AlphaFoldDB" id="A0A6D0Y8X3"/>
<proteinExistence type="predicted"/>
<dbReference type="Pfam" id="PF24489">
    <property type="entry name" value="Ig_J_second"/>
    <property type="match status" value="1"/>
</dbReference>
<gene>
    <name evidence="3" type="ORF">G3M51_26335</name>
</gene>
<accession>A0A6D0Y8X3</accession>
<evidence type="ECO:0000313" key="3">
    <source>
        <dbReference type="EMBL" id="NDY89518.1"/>
    </source>
</evidence>
<evidence type="ECO:0000259" key="1">
    <source>
        <dbReference type="Pfam" id="PF09327"/>
    </source>
</evidence>